<reference evidence="3 4" key="1">
    <citation type="submission" date="2018-06" db="EMBL/GenBank/DDBJ databases">
        <title>Complete genome of Desulfovibrio marinus P48SEP.</title>
        <authorList>
            <person name="Crispim J.S."/>
            <person name="Vidigal P.M.P."/>
            <person name="Silva L.C.F."/>
            <person name="Araujo L.C."/>
            <person name="Laguardia C.N."/>
            <person name="Dias R.S."/>
            <person name="Sousa M.P."/>
            <person name="Paula S.O."/>
            <person name="Silva C."/>
        </authorList>
    </citation>
    <scope>NUCLEOTIDE SEQUENCE [LARGE SCALE GENOMIC DNA]</scope>
    <source>
        <strain evidence="3 4">P48SEP</strain>
    </source>
</reference>
<dbReference type="PANTHER" id="PTHR42705:SF2">
    <property type="entry name" value="BIFUNCTIONAL NON-HOMOLOGOUS END JOINING PROTEIN LIGD"/>
    <property type="match status" value="1"/>
</dbReference>
<dbReference type="RefSeq" id="WP_144306611.1">
    <property type="nucleotide sequence ID" value="NZ_CP039543.1"/>
</dbReference>
<reference evidence="2 5" key="2">
    <citation type="submission" date="2019-04" db="EMBL/GenBank/DDBJ databases">
        <title>Isolation and culture of sulfate reducing bacteria from the cold seep of the South China Sea.</title>
        <authorList>
            <person name="Sun C."/>
            <person name="Liu R."/>
        </authorList>
    </citation>
    <scope>NUCLEOTIDE SEQUENCE [LARGE SCALE GENOMIC DNA]</scope>
    <source>
        <strain evidence="2 5">CS1</strain>
    </source>
</reference>
<dbReference type="Proteomes" id="UP000434052">
    <property type="component" value="Unassembled WGS sequence"/>
</dbReference>
<accession>A0A6P1ZCJ7</accession>
<dbReference type="Pfam" id="PF21686">
    <property type="entry name" value="LigD_Prim-Pol"/>
    <property type="match status" value="1"/>
</dbReference>
<dbReference type="NCBIfam" id="TIGR02778">
    <property type="entry name" value="ligD_pol"/>
    <property type="match status" value="1"/>
</dbReference>
<evidence type="ECO:0000313" key="4">
    <source>
        <dbReference type="Proteomes" id="UP000434052"/>
    </source>
</evidence>
<feature type="domain" description="DNA ligase D polymerase" evidence="1">
    <location>
        <begin position="31"/>
        <end position="287"/>
    </location>
</feature>
<dbReference type="Gene3D" id="3.90.920.10">
    <property type="entry name" value="DNA primase, PRIM domain"/>
    <property type="match status" value="1"/>
</dbReference>
<keyword evidence="3" id="KW-0436">Ligase</keyword>
<evidence type="ECO:0000313" key="5">
    <source>
        <dbReference type="Proteomes" id="UP000503251"/>
    </source>
</evidence>
<evidence type="ECO:0000313" key="2">
    <source>
        <dbReference type="EMBL" id="QJT10770.1"/>
    </source>
</evidence>
<evidence type="ECO:0000259" key="1">
    <source>
        <dbReference type="Pfam" id="PF21686"/>
    </source>
</evidence>
<organism evidence="3 4">
    <name type="scientific">Oceanidesulfovibrio marinus</name>
    <dbReference type="NCBI Taxonomy" id="370038"/>
    <lineage>
        <taxon>Bacteria</taxon>
        <taxon>Pseudomonadati</taxon>
        <taxon>Thermodesulfobacteriota</taxon>
        <taxon>Desulfovibrionia</taxon>
        <taxon>Desulfovibrionales</taxon>
        <taxon>Desulfovibrionaceae</taxon>
        <taxon>Oceanidesulfovibrio</taxon>
    </lineage>
</organism>
<dbReference type="GO" id="GO:0016874">
    <property type="term" value="F:ligase activity"/>
    <property type="evidence" value="ECO:0007669"/>
    <property type="project" value="UniProtKB-KW"/>
</dbReference>
<keyword evidence="5" id="KW-1185">Reference proteome</keyword>
<dbReference type="Proteomes" id="UP000503251">
    <property type="component" value="Chromosome"/>
</dbReference>
<dbReference type="EMBL" id="CP039543">
    <property type="protein sequence ID" value="QJT10770.1"/>
    <property type="molecule type" value="Genomic_DNA"/>
</dbReference>
<sequence>MTKLQFGPYSVSFDKDDKVLYPAHDGQPAVTKADVIIYYKDIAGVMLPHAGGRPVTLRRFPDGIESSGFYMQEAQDYFPDWIERVDAKRHDGSTIHHAVANRAADLAYLASLGTLEFHTWLSHAKDIRTPDWIVFDLDPPGKDEHAFTMVRAAALDIRGLLDELGLASFVKLTGSKGLHVLAPITPEEDFDDVRAFARDAAELLAARKPDDYTTEQRKEKRKGRLYLDMMRNAYAQHAVAPYSLRPLPGAPVAAPLDWSEVEDASLTPRSVTIHTIFRRLGQKDDPWKDLARHRRSLAKAREKLEAQL</sequence>
<dbReference type="CDD" id="cd04861">
    <property type="entry name" value="LigD_Pol_like"/>
    <property type="match status" value="1"/>
</dbReference>
<dbReference type="OrthoDB" id="9802472at2"/>
<dbReference type="InterPro" id="IPR052171">
    <property type="entry name" value="NHEJ_LigD"/>
</dbReference>
<dbReference type="PANTHER" id="PTHR42705">
    <property type="entry name" value="BIFUNCTIONAL NON-HOMOLOGOUS END JOINING PROTEIN LIGD"/>
    <property type="match status" value="1"/>
</dbReference>
<proteinExistence type="predicted"/>
<dbReference type="AlphaFoldDB" id="A0A6P1ZCJ7"/>
<dbReference type="InterPro" id="IPR014145">
    <property type="entry name" value="LigD_pol_dom"/>
</dbReference>
<name>A0A6P1ZCJ7_9BACT</name>
<gene>
    <name evidence="3" type="ORF">DQK91_17135</name>
    <name evidence="2" type="ORF">E8L03_18420</name>
</gene>
<evidence type="ECO:0000313" key="3">
    <source>
        <dbReference type="EMBL" id="TVM31927.1"/>
    </source>
</evidence>
<protein>
    <submittedName>
        <fullName evidence="3">ATP-dependent DNA ligase</fullName>
    </submittedName>
</protein>
<dbReference type="EMBL" id="QMIF01000013">
    <property type="protein sequence ID" value="TVM31927.1"/>
    <property type="molecule type" value="Genomic_DNA"/>
</dbReference>